<reference evidence="1" key="2">
    <citation type="journal article" date="2022" name="New Phytol.">
        <title>Evolutionary transition to the ectomycorrhizal habit in the genomes of a hyperdiverse lineage of mushroom-forming fungi.</title>
        <authorList>
            <person name="Looney B."/>
            <person name="Miyauchi S."/>
            <person name="Morin E."/>
            <person name="Drula E."/>
            <person name="Courty P.E."/>
            <person name="Kohler A."/>
            <person name="Kuo A."/>
            <person name="LaButti K."/>
            <person name="Pangilinan J."/>
            <person name="Lipzen A."/>
            <person name="Riley R."/>
            <person name="Andreopoulos W."/>
            <person name="He G."/>
            <person name="Johnson J."/>
            <person name="Nolan M."/>
            <person name="Tritt A."/>
            <person name="Barry K.W."/>
            <person name="Grigoriev I.V."/>
            <person name="Nagy L.G."/>
            <person name="Hibbett D."/>
            <person name="Henrissat B."/>
            <person name="Matheny P.B."/>
            <person name="Labbe J."/>
            <person name="Martin F.M."/>
        </authorList>
    </citation>
    <scope>NUCLEOTIDE SEQUENCE</scope>
    <source>
        <strain evidence="1">FP105234-sp</strain>
    </source>
</reference>
<protein>
    <submittedName>
        <fullName evidence="1">Uncharacterized protein</fullName>
    </submittedName>
</protein>
<reference evidence="1" key="1">
    <citation type="submission" date="2021-02" db="EMBL/GenBank/DDBJ databases">
        <authorList>
            <consortium name="DOE Joint Genome Institute"/>
            <person name="Ahrendt S."/>
            <person name="Looney B.P."/>
            <person name="Miyauchi S."/>
            <person name="Morin E."/>
            <person name="Drula E."/>
            <person name="Courty P.E."/>
            <person name="Chicoki N."/>
            <person name="Fauchery L."/>
            <person name="Kohler A."/>
            <person name="Kuo A."/>
            <person name="Labutti K."/>
            <person name="Pangilinan J."/>
            <person name="Lipzen A."/>
            <person name="Riley R."/>
            <person name="Andreopoulos W."/>
            <person name="He G."/>
            <person name="Johnson J."/>
            <person name="Barry K.W."/>
            <person name="Grigoriev I.V."/>
            <person name="Nagy L."/>
            <person name="Hibbett D."/>
            <person name="Henrissat B."/>
            <person name="Matheny P.B."/>
            <person name="Labbe J."/>
            <person name="Martin F."/>
        </authorList>
    </citation>
    <scope>NUCLEOTIDE SEQUENCE</scope>
    <source>
        <strain evidence="1">FP105234-sp</strain>
    </source>
</reference>
<comment type="caution">
    <text evidence="1">The sequence shown here is derived from an EMBL/GenBank/DDBJ whole genome shotgun (WGS) entry which is preliminary data.</text>
</comment>
<dbReference type="EMBL" id="MU276250">
    <property type="protein sequence ID" value="KAI0039892.1"/>
    <property type="molecule type" value="Genomic_DNA"/>
</dbReference>
<organism evidence="1 2">
    <name type="scientific">Auriscalpium vulgare</name>
    <dbReference type="NCBI Taxonomy" id="40419"/>
    <lineage>
        <taxon>Eukaryota</taxon>
        <taxon>Fungi</taxon>
        <taxon>Dikarya</taxon>
        <taxon>Basidiomycota</taxon>
        <taxon>Agaricomycotina</taxon>
        <taxon>Agaricomycetes</taxon>
        <taxon>Russulales</taxon>
        <taxon>Auriscalpiaceae</taxon>
        <taxon>Auriscalpium</taxon>
    </lineage>
</organism>
<evidence type="ECO:0000313" key="1">
    <source>
        <dbReference type="EMBL" id="KAI0039892.1"/>
    </source>
</evidence>
<gene>
    <name evidence="1" type="ORF">FA95DRAFT_966743</name>
</gene>
<proteinExistence type="predicted"/>
<evidence type="ECO:0000313" key="2">
    <source>
        <dbReference type="Proteomes" id="UP000814033"/>
    </source>
</evidence>
<accession>A0ACB8R7L7</accession>
<name>A0ACB8R7L7_9AGAM</name>
<keyword evidence="2" id="KW-1185">Reference proteome</keyword>
<dbReference type="Proteomes" id="UP000814033">
    <property type="component" value="Unassembled WGS sequence"/>
</dbReference>
<feature type="non-terminal residue" evidence="1">
    <location>
        <position position="219"/>
    </location>
</feature>
<sequence length="219" mass="24094">MIEFAPATSSQTPIVLWRVCSRNQTRLNLSWQNAPLSAISTPVKHKRSGAATFAILSLAAQDDYRKHARDMEGSFIGPMPVEKFFEAFMNPAPLPRPEGTINFEPADTGSYETAFVDAVNNSAFAPGLTFVNTKDKPDTQFSSLRKPDISTFRADPETVPAAAPRDRVHWNKTELYLEVKPRDAFIKNPASSVTPDARKELDVAAAGDSAAEIREQLIS</sequence>